<evidence type="ECO:0000313" key="4">
    <source>
        <dbReference type="EMBL" id="WFD40044.1"/>
    </source>
</evidence>
<dbReference type="RefSeq" id="XP_060122941.1">
    <property type="nucleotide sequence ID" value="XM_060266958.1"/>
</dbReference>
<dbReference type="GO" id="GO:0003684">
    <property type="term" value="F:damaged DNA binding"/>
    <property type="evidence" value="ECO:0007669"/>
    <property type="project" value="TreeGrafter"/>
</dbReference>
<dbReference type="InterPro" id="IPR013970">
    <property type="entry name" value="Rfa2"/>
</dbReference>
<dbReference type="EMBL" id="CP119962">
    <property type="protein sequence ID" value="WFD40044.1"/>
    <property type="molecule type" value="Genomic_DNA"/>
</dbReference>
<dbReference type="GO" id="GO:0005662">
    <property type="term" value="C:DNA replication factor A complex"/>
    <property type="evidence" value="ECO:0007669"/>
    <property type="project" value="TreeGrafter"/>
</dbReference>
<evidence type="ECO:0000313" key="5">
    <source>
        <dbReference type="Proteomes" id="UP001217754"/>
    </source>
</evidence>
<evidence type="ECO:0000256" key="3">
    <source>
        <dbReference type="ARBA" id="ARBA00023242"/>
    </source>
</evidence>
<reference evidence="4" key="1">
    <citation type="submission" date="2023-03" db="EMBL/GenBank/DDBJ databases">
        <title>Mating type loci evolution in Malassezia.</title>
        <authorList>
            <person name="Coelho M.A."/>
        </authorList>
    </citation>
    <scope>NUCLEOTIDE SEQUENCE</scope>
    <source>
        <strain evidence="4">CBS 9431</strain>
    </source>
</reference>
<dbReference type="GO" id="GO:0006289">
    <property type="term" value="P:nucleotide-excision repair"/>
    <property type="evidence" value="ECO:0007669"/>
    <property type="project" value="TreeGrafter"/>
</dbReference>
<dbReference type="GO" id="GO:0035861">
    <property type="term" value="C:site of double-strand break"/>
    <property type="evidence" value="ECO:0007669"/>
    <property type="project" value="TreeGrafter"/>
</dbReference>
<comment type="subcellular location">
    <subcellularLocation>
        <location evidence="1">Nucleus</location>
    </subcellularLocation>
</comment>
<name>A0AAF0F3X4_9BASI</name>
<dbReference type="PANTHER" id="PTHR15114">
    <property type="entry name" value="REPLICATION PROTEIN A3"/>
    <property type="match status" value="1"/>
</dbReference>
<protein>
    <recommendedName>
        <fullName evidence="6">Replication factor A protein 3</fullName>
    </recommendedName>
</protein>
<dbReference type="GO" id="GO:0006260">
    <property type="term" value="P:DNA replication"/>
    <property type="evidence" value="ECO:0007669"/>
    <property type="project" value="InterPro"/>
</dbReference>
<dbReference type="GO" id="GO:0006298">
    <property type="term" value="P:mismatch repair"/>
    <property type="evidence" value="ECO:0007669"/>
    <property type="project" value="TreeGrafter"/>
</dbReference>
<sequence>MSQAIPLTNSSQLASRVNQEVRIIGKVQKVSSGVLLLEASDSGTVEVKLQMEDTPTSQYVEVIGRVARTGDSITQHALLPLGDNLDLSLVEQLVKLEPQFPTLFAEQ</sequence>
<keyword evidence="3" id="KW-0539">Nucleus</keyword>
<dbReference type="GeneID" id="85226677"/>
<dbReference type="PANTHER" id="PTHR15114:SF1">
    <property type="entry name" value="REPLICATION PROTEIN A 14 KDA SUBUNIT"/>
    <property type="match status" value="1"/>
</dbReference>
<dbReference type="SUPFAM" id="SSF50249">
    <property type="entry name" value="Nucleic acid-binding proteins"/>
    <property type="match status" value="1"/>
</dbReference>
<dbReference type="Gene3D" id="2.40.50.140">
    <property type="entry name" value="Nucleic acid-binding proteins"/>
    <property type="match status" value="1"/>
</dbReference>
<dbReference type="AlphaFoldDB" id="A0AAF0F3X4"/>
<dbReference type="Proteomes" id="UP001217754">
    <property type="component" value="Chromosome 5"/>
</dbReference>
<dbReference type="GO" id="GO:0006284">
    <property type="term" value="P:base-excision repair"/>
    <property type="evidence" value="ECO:0007669"/>
    <property type="project" value="TreeGrafter"/>
</dbReference>
<dbReference type="GO" id="GO:0000724">
    <property type="term" value="P:double-strand break repair via homologous recombination"/>
    <property type="evidence" value="ECO:0007669"/>
    <property type="project" value="TreeGrafter"/>
</dbReference>
<proteinExistence type="inferred from homology"/>
<comment type="similarity">
    <text evidence="2">Belongs to the replication factor A protein 3 family.</text>
</comment>
<gene>
    <name evidence="4" type="ORF">MJAP1_003026</name>
</gene>
<dbReference type="GO" id="GO:0003697">
    <property type="term" value="F:single-stranded DNA binding"/>
    <property type="evidence" value="ECO:0007669"/>
    <property type="project" value="TreeGrafter"/>
</dbReference>
<dbReference type="InterPro" id="IPR012340">
    <property type="entry name" value="NA-bd_OB-fold"/>
</dbReference>
<accession>A0AAF0F3X4</accession>
<keyword evidence="5" id="KW-1185">Reference proteome</keyword>
<evidence type="ECO:0008006" key="6">
    <source>
        <dbReference type="Google" id="ProtNLM"/>
    </source>
</evidence>
<organism evidence="4 5">
    <name type="scientific">Malassezia japonica</name>
    <dbReference type="NCBI Taxonomy" id="223818"/>
    <lineage>
        <taxon>Eukaryota</taxon>
        <taxon>Fungi</taxon>
        <taxon>Dikarya</taxon>
        <taxon>Basidiomycota</taxon>
        <taxon>Ustilaginomycotina</taxon>
        <taxon>Malasseziomycetes</taxon>
        <taxon>Malasseziales</taxon>
        <taxon>Malasseziaceae</taxon>
        <taxon>Malassezia</taxon>
    </lineage>
</organism>
<dbReference type="Pfam" id="PF08661">
    <property type="entry name" value="Rep_fac-A_3"/>
    <property type="match status" value="1"/>
</dbReference>
<evidence type="ECO:0000256" key="2">
    <source>
        <dbReference type="ARBA" id="ARBA00009761"/>
    </source>
</evidence>
<evidence type="ECO:0000256" key="1">
    <source>
        <dbReference type="ARBA" id="ARBA00004123"/>
    </source>
</evidence>